<gene>
    <name evidence="2" type="ORF">A7J57_04755</name>
</gene>
<organism evidence="2 3">
    <name type="scientific">Agrobacterium tumefaciens</name>
    <dbReference type="NCBI Taxonomy" id="358"/>
    <lineage>
        <taxon>Bacteria</taxon>
        <taxon>Pseudomonadati</taxon>
        <taxon>Pseudomonadota</taxon>
        <taxon>Alphaproteobacteria</taxon>
        <taxon>Hyphomicrobiales</taxon>
        <taxon>Rhizobiaceae</taxon>
        <taxon>Rhizobium/Agrobacterium group</taxon>
        <taxon>Agrobacterium</taxon>
        <taxon>Agrobacterium tumefaciens complex</taxon>
    </lineage>
</organism>
<evidence type="ECO:0000313" key="2">
    <source>
        <dbReference type="EMBL" id="OAE43580.1"/>
    </source>
</evidence>
<proteinExistence type="predicted"/>
<feature type="domain" description="Helix-turn-helix" evidence="1">
    <location>
        <begin position="14"/>
        <end position="62"/>
    </location>
</feature>
<dbReference type="Proteomes" id="UP000077098">
    <property type="component" value="Unassembled WGS sequence"/>
</dbReference>
<sequence length="70" mass="7778">MITQHANKNASERLLTDKEVGDLLGMCRTSVWNRVKDGTLPKPIKLGRLSRFSHSDILGFISAAKQQRAA</sequence>
<dbReference type="Gene3D" id="1.10.238.160">
    <property type="match status" value="1"/>
</dbReference>
<comment type="caution">
    <text evidence="2">The sequence shown here is derived from an EMBL/GenBank/DDBJ whole genome shotgun (WGS) entry which is preliminary data.</text>
</comment>
<protein>
    <recommendedName>
        <fullName evidence="1">Helix-turn-helix domain-containing protein</fullName>
    </recommendedName>
</protein>
<dbReference type="AlphaFoldDB" id="A0A176X8V8"/>
<evidence type="ECO:0000313" key="3">
    <source>
        <dbReference type="Proteomes" id="UP000077098"/>
    </source>
</evidence>
<dbReference type="EMBL" id="LXPS01000022">
    <property type="protein sequence ID" value="OAE43580.1"/>
    <property type="molecule type" value="Genomic_DNA"/>
</dbReference>
<name>A0A176X8V8_AGRTU</name>
<accession>A0A176X8V8</accession>
<dbReference type="InterPro" id="IPR041657">
    <property type="entry name" value="HTH_17"/>
</dbReference>
<evidence type="ECO:0000259" key="1">
    <source>
        <dbReference type="Pfam" id="PF12728"/>
    </source>
</evidence>
<reference evidence="2 3" key="1">
    <citation type="submission" date="2016-05" db="EMBL/GenBank/DDBJ databases">
        <authorList>
            <person name="Lavstsen T."/>
            <person name="Jespersen J.S."/>
        </authorList>
    </citation>
    <scope>NUCLEOTIDE SEQUENCE [LARGE SCALE GENOMIC DNA]</scope>
    <source>
        <strain evidence="2 3">KCJ1736</strain>
    </source>
</reference>
<dbReference type="RefSeq" id="WP_063949594.1">
    <property type="nucleotide sequence ID" value="NZ_LXPS01000022.1"/>
</dbReference>
<dbReference type="Pfam" id="PF12728">
    <property type="entry name" value="HTH_17"/>
    <property type="match status" value="1"/>
</dbReference>